<evidence type="ECO:0000313" key="2">
    <source>
        <dbReference type="Proteomes" id="UP001281447"/>
    </source>
</evidence>
<name>A0ABU5CBA2_9BACI</name>
<comment type="caution">
    <text evidence="1">The sequence shown here is derived from an EMBL/GenBank/DDBJ whole genome shotgun (WGS) entry which is preliminary data.</text>
</comment>
<accession>A0ABU5CBA2</accession>
<dbReference type="Proteomes" id="UP001281447">
    <property type="component" value="Unassembled WGS sequence"/>
</dbReference>
<sequence>MLCNLKKGILIGIVCLVIATALELAGPLIAKKMIDEHIVGIEGTWNLVAKGGRSLHRFISR</sequence>
<keyword evidence="2" id="KW-1185">Reference proteome</keyword>
<gene>
    <name evidence="1" type="ORF">RWE15_18020</name>
</gene>
<protein>
    <submittedName>
        <fullName evidence="1">Uncharacterized protein</fullName>
    </submittedName>
</protein>
<proteinExistence type="predicted"/>
<organism evidence="1 2">
    <name type="scientific">Tigheibacillus halophilus</name>
    <dbReference type="NCBI Taxonomy" id="361280"/>
    <lineage>
        <taxon>Bacteria</taxon>
        <taxon>Bacillati</taxon>
        <taxon>Bacillota</taxon>
        <taxon>Bacilli</taxon>
        <taxon>Bacillales</taxon>
        <taxon>Bacillaceae</taxon>
        <taxon>Tigheibacillus</taxon>
    </lineage>
</organism>
<evidence type="ECO:0000313" key="1">
    <source>
        <dbReference type="EMBL" id="MDY0395932.1"/>
    </source>
</evidence>
<dbReference type="EMBL" id="JAWDIP010000004">
    <property type="protein sequence ID" value="MDY0395932.1"/>
    <property type="molecule type" value="Genomic_DNA"/>
</dbReference>
<reference evidence="1 2" key="1">
    <citation type="submission" date="2023-10" db="EMBL/GenBank/DDBJ databases">
        <title>Virgibacillus halophilus 5B73C genome.</title>
        <authorList>
            <person name="Miliotis G."/>
            <person name="Sengupta P."/>
            <person name="Hameed A."/>
            <person name="Chuvochina M."/>
            <person name="Mcdonagh F."/>
            <person name="Simpson A.C."/>
            <person name="Singh N.K."/>
            <person name="Rekha P.D."/>
            <person name="Raman K."/>
            <person name="Hugenholtz P."/>
            <person name="Venkateswaran K."/>
        </authorList>
    </citation>
    <scope>NUCLEOTIDE SEQUENCE [LARGE SCALE GENOMIC DNA]</scope>
    <source>
        <strain evidence="1 2">5B73C</strain>
    </source>
</reference>